<feature type="region of interest" description="Disordered" evidence="1">
    <location>
        <begin position="1"/>
        <end position="31"/>
    </location>
</feature>
<dbReference type="AlphaFoldDB" id="A0A0C9YPE5"/>
<evidence type="ECO:0000256" key="1">
    <source>
        <dbReference type="SAM" id="MobiDB-lite"/>
    </source>
</evidence>
<sequence>MMECKARTENTASKQTRVTDIQEPGLSRNDTTATWCPPSTCQVMHGHLNVLPSRQCTASLTSTRWKARQHLQHSYAFFVFVPRQAFELAIT</sequence>
<reference evidence="2 3" key="1">
    <citation type="submission" date="2014-04" db="EMBL/GenBank/DDBJ databases">
        <authorList>
            <consortium name="DOE Joint Genome Institute"/>
            <person name="Kuo A."/>
            <person name="Kohler A."/>
            <person name="Costa M.D."/>
            <person name="Nagy L.G."/>
            <person name="Floudas D."/>
            <person name="Copeland A."/>
            <person name="Barry K.W."/>
            <person name="Cichocki N."/>
            <person name="Veneault-Fourrey C."/>
            <person name="LaButti K."/>
            <person name="Lindquist E.A."/>
            <person name="Lipzen A."/>
            <person name="Lundell T."/>
            <person name="Morin E."/>
            <person name="Murat C."/>
            <person name="Sun H."/>
            <person name="Tunlid A."/>
            <person name="Henrissat B."/>
            <person name="Grigoriev I.V."/>
            <person name="Hibbett D.S."/>
            <person name="Martin F."/>
            <person name="Nordberg H.P."/>
            <person name="Cantor M.N."/>
            <person name="Hua S.X."/>
        </authorList>
    </citation>
    <scope>NUCLEOTIDE SEQUENCE [LARGE SCALE GENOMIC DNA]</scope>
    <source>
        <strain evidence="2 3">441</strain>
    </source>
</reference>
<name>A0A0C9YPE5_9AGAM</name>
<evidence type="ECO:0000313" key="2">
    <source>
        <dbReference type="EMBL" id="KIK12247.1"/>
    </source>
</evidence>
<feature type="compositionally biased region" description="Polar residues" evidence="1">
    <location>
        <begin position="9"/>
        <end position="19"/>
    </location>
</feature>
<protein>
    <submittedName>
        <fullName evidence="2">Uncharacterized protein</fullName>
    </submittedName>
</protein>
<keyword evidence="3" id="KW-1185">Reference proteome</keyword>
<evidence type="ECO:0000313" key="3">
    <source>
        <dbReference type="Proteomes" id="UP000054018"/>
    </source>
</evidence>
<dbReference type="HOGENOM" id="CLU_2427889_0_0_1"/>
<proteinExistence type="predicted"/>
<dbReference type="EMBL" id="KN834102">
    <property type="protein sequence ID" value="KIK12247.1"/>
    <property type="molecule type" value="Genomic_DNA"/>
</dbReference>
<organism evidence="2 3">
    <name type="scientific">Pisolithus microcarpus 441</name>
    <dbReference type="NCBI Taxonomy" id="765257"/>
    <lineage>
        <taxon>Eukaryota</taxon>
        <taxon>Fungi</taxon>
        <taxon>Dikarya</taxon>
        <taxon>Basidiomycota</taxon>
        <taxon>Agaricomycotina</taxon>
        <taxon>Agaricomycetes</taxon>
        <taxon>Agaricomycetidae</taxon>
        <taxon>Boletales</taxon>
        <taxon>Sclerodermatineae</taxon>
        <taxon>Pisolithaceae</taxon>
        <taxon>Pisolithus</taxon>
    </lineage>
</organism>
<gene>
    <name evidence="2" type="ORF">PISMIDRAFT_689655</name>
</gene>
<accession>A0A0C9YPE5</accession>
<dbReference type="Proteomes" id="UP000054018">
    <property type="component" value="Unassembled WGS sequence"/>
</dbReference>
<reference evidence="3" key="2">
    <citation type="submission" date="2015-01" db="EMBL/GenBank/DDBJ databases">
        <title>Evolutionary Origins and Diversification of the Mycorrhizal Mutualists.</title>
        <authorList>
            <consortium name="DOE Joint Genome Institute"/>
            <consortium name="Mycorrhizal Genomics Consortium"/>
            <person name="Kohler A."/>
            <person name="Kuo A."/>
            <person name="Nagy L.G."/>
            <person name="Floudas D."/>
            <person name="Copeland A."/>
            <person name="Barry K.W."/>
            <person name="Cichocki N."/>
            <person name="Veneault-Fourrey C."/>
            <person name="LaButti K."/>
            <person name="Lindquist E.A."/>
            <person name="Lipzen A."/>
            <person name="Lundell T."/>
            <person name="Morin E."/>
            <person name="Murat C."/>
            <person name="Riley R."/>
            <person name="Ohm R."/>
            <person name="Sun H."/>
            <person name="Tunlid A."/>
            <person name="Henrissat B."/>
            <person name="Grigoriev I.V."/>
            <person name="Hibbett D.S."/>
            <person name="Martin F."/>
        </authorList>
    </citation>
    <scope>NUCLEOTIDE SEQUENCE [LARGE SCALE GENOMIC DNA]</scope>
    <source>
        <strain evidence="3">441</strain>
    </source>
</reference>